<comment type="caution">
    <text evidence="2">The sequence shown here is derived from an EMBL/GenBank/DDBJ whole genome shotgun (WGS) entry which is preliminary data.</text>
</comment>
<evidence type="ECO:0000313" key="2">
    <source>
        <dbReference type="EMBL" id="GIJ44641.1"/>
    </source>
</evidence>
<gene>
    <name evidence="2" type="ORF">Val02_15270</name>
</gene>
<keyword evidence="1" id="KW-0472">Membrane</keyword>
<feature type="transmembrane region" description="Helical" evidence="1">
    <location>
        <begin position="12"/>
        <end position="35"/>
    </location>
</feature>
<feature type="transmembrane region" description="Helical" evidence="1">
    <location>
        <begin position="84"/>
        <end position="102"/>
    </location>
</feature>
<dbReference type="EMBL" id="BOPF01000004">
    <property type="protein sequence ID" value="GIJ44641.1"/>
    <property type="molecule type" value="Genomic_DNA"/>
</dbReference>
<dbReference type="AlphaFoldDB" id="A0A8J3YGI6"/>
<accession>A0A8J3YGI6</accession>
<proteinExistence type="predicted"/>
<organism evidence="2 3">
    <name type="scientific">Virgisporangium aliadipatigenens</name>
    <dbReference type="NCBI Taxonomy" id="741659"/>
    <lineage>
        <taxon>Bacteria</taxon>
        <taxon>Bacillati</taxon>
        <taxon>Actinomycetota</taxon>
        <taxon>Actinomycetes</taxon>
        <taxon>Micromonosporales</taxon>
        <taxon>Micromonosporaceae</taxon>
        <taxon>Virgisporangium</taxon>
    </lineage>
</organism>
<reference evidence="2" key="1">
    <citation type="submission" date="2021-01" db="EMBL/GenBank/DDBJ databases">
        <title>Whole genome shotgun sequence of Virgisporangium aliadipatigenens NBRC 105644.</title>
        <authorList>
            <person name="Komaki H."/>
            <person name="Tamura T."/>
        </authorList>
    </citation>
    <scope>NUCLEOTIDE SEQUENCE</scope>
    <source>
        <strain evidence="2">NBRC 105644</strain>
    </source>
</reference>
<feature type="transmembrane region" description="Helical" evidence="1">
    <location>
        <begin position="47"/>
        <end position="72"/>
    </location>
</feature>
<sequence length="159" mass="15827">MFGRIALHGIGAGVAWVVFTVQGLVVYLVLLAYAVGEDLGTGGPLAGPFLVLIAAVVGAVLVPLLFVPSMALGAADRGGPAGRFAVTAGAAALFAAIYVAGVSVATDVTAADAVVAWLVGLLALPGPLGAYAVVVYGGPAIWRRLLRPEPRAVIDVGTP</sequence>
<evidence type="ECO:0000256" key="1">
    <source>
        <dbReference type="SAM" id="Phobius"/>
    </source>
</evidence>
<protein>
    <submittedName>
        <fullName evidence="2">Uncharacterized protein</fullName>
    </submittedName>
</protein>
<evidence type="ECO:0000313" key="3">
    <source>
        <dbReference type="Proteomes" id="UP000619260"/>
    </source>
</evidence>
<keyword evidence="1" id="KW-0812">Transmembrane</keyword>
<feature type="transmembrane region" description="Helical" evidence="1">
    <location>
        <begin position="114"/>
        <end position="137"/>
    </location>
</feature>
<keyword evidence="3" id="KW-1185">Reference proteome</keyword>
<name>A0A8J3YGI6_9ACTN</name>
<keyword evidence="1" id="KW-1133">Transmembrane helix</keyword>
<dbReference type="Proteomes" id="UP000619260">
    <property type="component" value="Unassembled WGS sequence"/>
</dbReference>
<dbReference type="RefSeq" id="WP_203898195.1">
    <property type="nucleotide sequence ID" value="NZ_BOPF01000004.1"/>
</dbReference>